<name>A0ABU1FU94_9MICC</name>
<keyword evidence="5 6" id="KW-0472">Membrane</keyword>
<keyword evidence="2" id="KW-1003">Cell membrane</keyword>
<feature type="transmembrane region" description="Helical" evidence="6">
    <location>
        <begin position="36"/>
        <end position="58"/>
    </location>
</feature>
<keyword evidence="3 6" id="KW-0812">Transmembrane</keyword>
<sequence>MQLLSLMLFVVAGAGTPGPNNTIVMASGASFGFRRTLPAVLGVNVGFPVMIVLVGLGLGQVLAQWPVVLDVLRPIGVAYLLWLAYKIATGPTNLQARREGRPPGFMQLALFQFVNPKAWTLAVAALATFTGFWESFLAEVLVIAAFALVFGAPCTVAWTLLGVGAGRFISKSSHLRVFNLVMAGLLVLSLVPAFVEIWGSVQPLLA</sequence>
<organism evidence="7 8">
    <name type="scientific">Nesterenkonia flava</name>
    <dbReference type="NCBI Taxonomy" id="469799"/>
    <lineage>
        <taxon>Bacteria</taxon>
        <taxon>Bacillati</taxon>
        <taxon>Actinomycetota</taxon>
        <taxon>Actinomycetes</taxon>
        <taxon>Micrococcales</taxon>
        <taxon>Micrococcaceae</taxon>
        <taxon>Nesterenkonia</taxon>
    </lineage>
</organism>
<comment type="caution">
    <text evidence="7">The sequence shown here is derived from an EMBL/GenBank/DDBJ whole genome shotgun (WGS) entry which is preliminary data.</text>
</comment>
<evidence type="ECO:0000256" key="1">
    <source>
        <dbReference type="ARBA" id="ARBA00004651"/>
    </source>
</evidence>
<dbReference type="PANTHER" id="PTHR30086">
    <property type="entry name" value="ARGININE EXPORTER PROTEIN ARGO"/>
    <property type="match status" value="1"/>
</dbReference>
<dbReference type="RefSeq" id="WP_310537297.1">
    <property type="nucleotide sequence ID" value="NZ_BAAAOC010000089.1"/>
</dbReference>
<dbReference type="Pfam" id="PF01810">
    <property type="entry name" value="LysE"/>
    <property type="match status" value="1"/>
</dbReference>
<evidence type="ECO:0000256" key="4">
    <source>
        <dbReference type="ARBA" id="ARBA00022989"/>
    </source>
</evidence>
<protein>
    <submittedName>
        <fullName evidence="7">LysE family translocator</fullName>
    </submittedName>
</protein>
<evidence type="ECO:0000256" key="6">
    <source>
        <dbReference type="SAM" id="Phobius"/>
    </source>
</evidence>
<feature type="transmembrane region" description="Helical" evidence="6">
    <location>
        <begin position="177"/>
        <end position="195"/>
    </location>
</feature>
<proteinExistence type="predicted"/>
<feature type="transmembrane region" description="Helical" evidence="6">
    <location>
        <begin position="140"/>
        <end position="165"/>
    </location>
</feature>
<comment type="subcellular location">
    <subcellularLocation>
        <location evidence="1">Cell membrane</location>
        <topology evidence="1">Multi-pass membrane protein</topology>
    </subcellularLocation>
</comment>
<feature type="transmembrane region" description="Helical" evidence="6">
    <location>
        <begin position="65"/>
        <end position="85"/>
    </location>
</feature>
<evidence type="ECO:0000256" key="5">
    <source>
        <dbReference type="ARBA" id="ARBA00023136"/>
    </source>
</evidence>
<keyword evidence="8" id="KW-1185">Reference proteome</keyword>
<dbReference type="InterPro" id="IPR001123">
    <property type="entry name" value="LeuE-type"/>
</dbReference>
<evidence type="ECO:0000256" key="2">
    <source>
        <dbReference type="ARBA" id="ARBA00022475"/>
    </source>
</evidence>
<evidence type="ECO:0000313" key="7">
    <source>
        <dbReference type="EMBL" id="MDR5711917.1"/>
    </source>
</evidence>
<dbReference type="PANTHER" id="PTHR30086:SF20">
    <property type="entry name" value="ARGININE EXPORTER PROTEIN ARGO-RELATED"/>
    <property type="match status" value="1"/>
</dbReference>
<accession>A0ABU1FU94</accession>
<evidence type="ECO:0000256" key="3">
    <source>
        <dbReference type="ARBA" id="ARBA00022692"/>
    </source>
</evidence>
<gene>
    <name evidence="7" type="ORF">RH857_07190</name>
</gene>
<evidence type="ECO:0000313" key="8">
    <source>
        <dbReference type="Proteomes" id="UP001260872"/>
    </source>
</evidence>
<dbReference type="EMBL" id="JAVKGT010000015">
    <property type="protein sequence ID" value="MDR5711917.1"/>
    <property type="molecule type" value="Genomic_DNA"/>
</dbReference>
<reference evidence="8" key="1">
    <citation type="submission" date="2023-07" db="EMBL/GenBank/DDBJ databases">
        <title>Description of three actinobacteria isolated from air of manufacturing shop in a pharmaceutical factory.</title>
        <authorList>
            <person name="Zhang D.-F."/>
        </authorList>
    </citation>
    <scope>NUCLEOTIDE SEQUENCE [LARGE SCALE GENOMIC DNA]</scope>
    <source>
        <strain evidence="8">CCTCC AB 207010</strain>
    </source>
</reference>
<dbReference type="Proteomes" id="UP001260872">
    <property type="component" value="Unassembled WGS sequence"/>
</dbReference>
<keyword evidence="4 6" id="KW-1133">Transmembrane helix</keyword>